<accession>A0A9D2GIE7</accession>
<gene>
    <name evidence="3" type="ORF">IAA17_06715</name>
</gene>
<name>A0A9D2GIE7_9FIRM</name>
<evidence type="ECO:0000313" key="3">
    <source>
        <dbReference type="EMBL" id="HIZ79465.1"/>
    </source>
</evidence>
<feature type="transmembrane region" description="Helical" evidence="1">
    <location>
        <begin position="6"/>
        <end position="28"/>
    </location>
</feature>
<dbReference type="CDD" id="cd07341">
    <property type="entry name" value="M56_BlaR1_MecR1_like"/>
    <property type="match status" value="1"/>
</dbReference>
<dbReference type="AlphaFoldDB" id="A0A9D2GIE7"/>
<evidence type="ECO:0000259" key="2">
    <source>
        <dbReference type="Pfam" id="PF05569"/>
    </source>
</evidence>
<dbReference type="InterPro" id="IPR008756">
    <property type="entry name" value="Peptidase_M56"/>
</dbReference>
<keyword evidence="1" id="KW-0812">Transmembrane</keyword>
<dbReference type="InterPro" id="IPR052173">
    <property type="entry name" value="Beta-lactam_resp_regulator"/>
</dbReference>
<reference evidence="3" key="1">
    <citation type="journal article" date="2021" name="PeerJ">
        <title>Extensive microbial diversity within the chicken gut microbiome revealed by metagenomics and culture.</title>
        <authorList>
            <person name="Gilroy R."/>
            <person name="Ravi A."/>
            <person name="Getino M."/>
            <person name="Pursley I."/>
            <person name="Horton D.L."/>
            <person name="Alikhan N.F."/>
            <person name="Baker D."/>
            <person name="Gharbi K."/>
            <person name="Hall N."/>
            <person name="Watson M."/>
            <person name="Adriaenssens E.M."/>
            <person name="Foster-Nyarko E."/>
            <person name="Jarju S."/>
            <person name="Secka A."/>
            <person name="Antonio M."/>
            <person name="Oren A."/>
            <person name="Chaudhuri R.R."/>
            <person name="La Ragione R."/>
            <person name="Hildebrand F."/>
            <person name="Pallen M.J."/>
        </authorList>
    </citation>
    <scope>NUCLEOTIDE SEQUENCE</scope>
    <source>
        <strain evidence="3">ChiBcec1-1093</strain>
    </source>
</reference>
<reference evidence="3" key="2">
    <citation type="submission" date="2021-04" db="EMBL/GenBank/DDBJ databases">
        <authorList>
            <person name="Gilroy R."/>
        </authorList>
    </citation>
    <scope>NUCLEOTIDE SEQUENCE</scope>
    <source>
        <strain evidence="3">ChiBcec1-1093</strain>
    </source>
</reference>
<sequence length="531" mass="57353">MTDLFISVLNLTLAGSAAAVIVLVLRLLLRRVPGIYSYFLWIFVFFRFLSPFSVETALSLFPVSRQAVEPSPAYELIPSVHTGISAVDETANAALVSAAGANPAGSVSPVQVMFAAAALIWTAGVLLIGAVQLWRLIRFLRNVRTGVRMEGEEKVRLSEWAQVPAVVGILRPEVVLPYGIPEKDRGYILAHERTHIARKDHLVKAICFAAAVIHWFNPLAWISYERMCLDMEVSCDEKTVANMDLEKRKEYGTALLQFAGRRSGLWISPAFGESHTRERVRRVLKFRRPKAWAAAAAGICTVLAGCGLLTSPEPDMASAVSIIGGADGPTSVFVAGKMMEDEGEISISYEPASWAGTEAAEGIVLDAADPALPEEGSVAVLHGPRGVFVFCGTGEELLQAASVDMAGVDEQYRAMYEGGQEYGGPVFAARGGGGNAVVMGFMENGEWMEDHMYLLLLETGELIRTQNGARLAEIFDSMTAAAGGEEGEREERLVSETGLLQDLMLEITENGETAKYPLFPGSSGETGRLSE</sequence>
<evidence type="ECO:0000313" key="4">
    <source>
        <dbReference type="Proteomes" id="UP000824101"/>
    </source>
</evidence>
<dbReference type="PANTHER" id="PTHR34978">
    <property type="entry name" value="POSSIBLE SENSOR-TRANSDUCER PROTEIN BLAR"/>
    <property type="match status" value="1"/>
</dbReference>
<feature type="domain" description="Peptidase M56" evidence="2">
    <location>
        <begin position="8"/>
        <end position="281"/>
    </location>
</feature>
<dbReference type="Pfam" id="PF05569">
    <property type="entry name" value="Peptidase_M56"/>
    <property type="match status" value="1"/>
</dbReference>
<evidence type="ECO:0000256" key="1">
    <source>
        <dbReference type="SAM" id="Phobius"/>
    </source>
</evidence>
<protein>
    <recommendedName>
        <fullName evidence="2">Peptidase M56 domain-containing protein</fullName>
    </recommendedName>
</protein>
<dbReference type="EMBL" id="DXBC01000105">
    <property type="protein sequence ID" value="HIZ79465.1"/>
    <property type="molecule type" value="Genomic_DNA"/>
</dbReference>
<organism evidence="3 4">
    <name type="scientific">Candidatus Lachnoclostridium stercorigallinarum</name>
    <dbReference type="NCBI Taxonomy" id="2838634"/>
    <lineage>
        <taxon>Bacteria</taxon>
        <taxon>Bacillati</taxon>
        <taxon>Bacillota</taxon>
        <taxon>Clostridia</taxon>
        <taxon>Lachnospirales</taxon>
        <taxon>Lachnospiraceae</taxon>
    </lineage>
</organism>
<keyword evidence="1" id="KW-0472">Membrane</keyword>
<dbReference type="PANTHER" id="PTHR34978:SF3">
    <property type="entry name" value="SLR0241 PROTEIN"/>
    <property type="match status" value="1"/>
</dbReference>
<comment type="caution">
    <text evidence="3">The sequence shown here is derived from an EMBL/GenBank/DDBJ whole genome shotgun (WGS) entry which is preliminary data.</text>
</comment>
<keyword evidence="1" id="KW-1133">Transmembrane helix</keyword>
<feature type="transmembrane region" description="Helical" evidence="1">
    <location>
        <begin position="35"/>
        <end position="54"/>
    </location>
</feature>
<dbReference type="Proteomes" id="UP000824101">
    <property type="component" value="Unassembled WGS sequence"/>
</dbReference>
<feature type="transmembrane region" description="Helical" evidence="1">
    <location>
        <begin position="112"/>
        <end position="134"/>
    </location>
</feature>
<proteinExistence type="predicted"/>